<gene>
    <name evidence="15 19" type="primary">trmD</name>
    <name evidence="19" type="ORF">DK880_00471</name>
</gene>
<dbReference type="PANTHER" id="PTHR46417:SF1">
    <property type="entry name" value="TRNA (GUANINE-N(1)-)-METHYLTRANSFERASE"/>
    <property type="match status" value="1"/>
</dbReference>
<evidence type="ECO:0000256" key="11">
    <source>
        <dbReference type="ARBA" id="ARBA00022694"/>
    </source>
</evidence>
<dbReference type="KEGG" id="cher:DK880_00471"/>
<comment type="catalytic activity">
    <reaction evidence="14 15 17">
        <text>guanosine(37) in tRNA + S-adenosyl-L-methionine = N(1)-methylguanosine(37) in tRNA + S-adenosyl-L-homocysteine + H(+)</text>
        <dbReference type="Rhea" id="RHEA:36899"/>
        <dbReference type="Rhea" id="RHEA-COMP:10145"/>
        <dbReference type="Rhea" id="RHEA-COMP:10147"/>
        <dbReference type="ChEBI" id="CHEBI:15378"/>
        <dbReference type="ChEBI" id="CHEBI:57856"/>
        <dbReference type="ChEBI" id="CHEBI:59789"/>
        <dbReference type="ChEBI" id="CHEBI:73542"/>
        <dbReference type="ChEBI" id="CHEBI:74269"/>
        <dbReference type="EC" id="2.1.1.228"/>
    </reaction>
</comment>
<comment type="subunit">
    <text evidence="4 15 17">Homodimer.</text>
</comment>
<evidence type="ECO:0000256" key="15">
    <source>
        <dbReference type="HAMAP-Rule" id="MF_00605"/>
    </source>
</evidence>
<evidence type="ECO:0000256" key="9">
    <source>
        <dbReference type="ARBA" id="ARBA00022679"/>
    </source>
</evidence>
<comment type="similarity">
    <text evidence="3 15 17">Belongs to the RNA methyltransferase TrmD family.</text>
</comment>
<feature type="binding site" evidence="15 16">
    <location>
        <position position="112"/>
    </location>
    <ligand>
        <name>S-adenosyl-L-methionine</name>
        <dbReference type="ChEBI" id="CHEBI:59789"/>
    </ligand>
</feature>
<dbReference type="GO" id="GO:0002939">
    <property type="term" value="P:tRNA N1-guanine methylation"/>
    <property type="evidence" value="ECO:0007669"/>
    <property type="project" value="TreeGrafter"/>
</dbReference>
<evidence type="ECO:0000256" key="1">
    <source>
        <dbReference type="ARBA" id="ARBA00002634"/>
    </source>
</evidence>
<dbReference type="InterPro" id="IPR002649">
    <property type="entry name" value="tRNA_m1G_MeTrfase_TrmD"/>
</dbReference>
<name>A0A2Z3LGZ8_9BACT</name>
<dbReference type="AlphaFoldDB" id="A0A2Z3LGZ8"/>
<accession>A0A2Z3LGZ8</accession>
<dbReference type="PIRSF" id="PIRSF000386">
    <property type="entry name" value="tRNA_mtase"/>
    <property type="match status" value="1"/>
</dbReference>
<sequence>MRIDIITCSPELLESPLRHFTFQRALTQKLLTLHIHNLRDYTAYKHGKIDDKPYGGAAGMVLMIEPIAHCMRSLQKERTYDEIIYMAPDGELLTQETIHSYSLKQNIILLCGHYKGIDERVRTHFITREISVGDYVLSGGELPALLLVDAIVRVIPAVLSDASSALTDSFQNGLIAPPVYTRPYNYEGIKVPEVLLSGNHQAIQKWSQQEAINRTQQRRPALIDPIMQQD</sequence>
<dbReference type="FunFam" id="3.40.1280.10:FF:000001">
    <property type="entry name" value="tRNA (guanine-N(1)-)-methyltransferase"/>
    <property type="match status" value="1"/>
</dbReference>
<dbReference type="Pfam" id="PF01746">
    <property type="entry name" value="tRNA_m1G_MT"/>
    <property type="match status" value="1"/>
</dbReference>
<dbReference type="Gene3D" id="1.10.1270.20">
    <property type="entry name" value="tRNA(m1g37)methyltransferase, domain 2"/>
    <property type="match status" value="1"/>
</dbReference>
<evidence type="ECO:0000256" key="14">
    <source>
        <dbReference type="ARBA" id="ARBA00047783"/>
    </source>
</evidence>
<dbReference type="NCBIfam" id="TIGR00088">
    <property type="entry name" value="trmD"/>
    <property type="match status" value="1"/>
</dbReference>
<dbReference type="InterPro" id="IPR023148">
    <property type="entry name" value="tRNA_m1G_MeTrfase_C_sf"/>
</dbReference>
<protein>
    <recommendedName>
        <fullName evidence="6 15">tRNA (guanine-N(1)-)-methyltransferase</fullName>
        <ecNumber evidence="5 15">2.1.1.228</ecNumber>
    </recommendedName>
    <alternativeName>
        <fullName evidence="12 15">M1G-methyltransferase</fullName>
    </alternativeName>
    <alternativeName>
        <fullName evidence="13 15">tRNA [GM37] methyltransferase</fullName>
    </alternativeName>
</protein>
<evidence type="ECO:0000256" key="3">
    <source>
        <dbReference type="ARBA" id="ARBA00007630"/>
    </source>
</evidence>
<dbReference type="InterPro" id="IPR029028">
    <property type="entry name" value="Alpha/beta_knot_MTases"/>
</dbReference>
<evidence type="ECO:0000256" key="10">
    <source>
        <dbReference type="ARBA" id="ARBA00022691"/>
    </source>
</evidence>
<evidence type="ECO:0000256" key="16">
    <source>
        <dbReference type="PIRSR" id="PIRSR000386-1"/>
    </source>
</evidence>
<evidence type="ECO:0000256" key="12">
    <source>
        <dbReference type="ARBA" id="ARBA00029736"/>
    </source>
</evidence>
<feature type="binding site" evidence="15 16">
    <location>
        <begin position="132"/>
        <end position="137"/>
    </location>
    <ligand>
        <name>S-adenosyl-L-methionine</name>
        <dbReference type="ChEBI" id="CHEBI:59789"/>
    </ligand>
</feature>
<keyword evidence="10 15" id="KW-0949">S-adenosyl-L-methionine</keyword>
<keyword evidence="8 15" id="KW-0489">Methyltransferase</keyword>
<dbReference type="EMBL" id="CP029619">
    <property type="protein sequence ID" value="AWN81795.1"/>
    <property type="molecule type" value="Genomic_DNA"/>
</dbReference>
<keyword evidence="11 15" id="KW-0819">tRNA processing</keyword>
<keyword evidence="7 15" id="KW-0963">Cytoplasm</keyword>
<comment type="subcellular location">
    <subcellularLocation>
        <location evidence="2 15 17">Cytoplasm</location>
    </subcellularLocation>
</comment>
<organism evidence="19 20">
    <name type="scientific">Candidatus Cardinium hertigii</name>
    <dbReference type="NCBI Taxonomy" id="247481"/>
    <lineage>
        <taxon>Bacteria</taxon>
        <taxon>Pseudomonadati</taxon>
        <taxon>Bacteroidota</taxon>
        <taxon>Cytophagia</taxon>
        <taxon>Cytophagales</taxon>
        <taxon>Amoebophilaceae</taxon>
        <taxon>Candidatus Cardinium</taxon>
    </lineage>
</organism>
<dbReference type="OrthoDB" id="9807416at2"/>
<dbReference type="RefSeq" id="WP_109997218.1">
    <property type="nucleotide sequence ID" value="NZ_CP029619.1"/>
</dbReference>
<dbReference type="InterPro" id="IPR016009">
    <property type="entry name" value="tRNA_MeTrfase_TRMD/TRM10"/>
</dbReference>
<evidence type="ECO:0000256" key="8">
    <source>
        <dbReference type="ARBA" id="ARBA00022603"/>
    </source>
</evidence>
<dbReference type="Proteomes" id="UP000245872">
    <property type="component" value="Chromosome"/>
</dbReference>
<evidence type="ECO:0000256" key="17">
    <source>
        <dbReference type="RuleBase" id="RU003464"/>
    </source>
</evidence>
<dbReference type="Gene3D" id="3.40.1280.10">
    <property type="match status" value="1"/>
</dbReference>
<dbReference type="GO" id="GO:0005829">
    <property type="term" value="C:cytosol"/>
    <property type="evidence" value="ECO:0007669"/>
    <property type="project" value="TreeGrafter"/>
</dbReference>
<dbReference type="InterPro" id="IPR029026">
    <property type="entry name" value="tRNA_m1G_MTases_N"/>
</dbReference>
<evidence type="ECO:0000256" key="4">
    <source>
        <dbReference type="ARBA" id="ARBA00011738"/>
    </source>
</evidence>
<reference evidence="19 20" key="1">
    <citation type="submission" date="2018-05" db="EMBL/GenBank/DDBJ databases">
        <title>Candidatus Cardinium hertigii Genome Assembly.</title>
        <authorList>
            <person name="Showmaker K.C."/>
            <person name="Walden K.O."/>
            <person name="Fields C.J."/>
            <person name="Lambert K.N."/>
            <person name="Hudson M.E."/>
        </authorList>
    </citation>
    <scope>NUCLEOTIDE SEQUENCE [LARGE SCALE GENOMIC DNA]</scope>
    <source>
        <strain evidence="20">cHgTN10</strain>
    </source>
</reference>
<evidence type="ECO:0000259" key="18">
    <source>
        <dbReference type="Pfam" id="PF01746"/>
    </source>
</evidence>
<comment type="function">
    <text evidence="1 15 17">Specifically methylates guanosine-37 in various tRNAs.</text>
</comment>
<evidence type="ECO:0000313" key="19">
    <source>
        <dbReference type="EMBL" id="AWN81795.1"/>
    </source>
</evidence>
<dbReference type="EC" id="2.1.1.228" evidence="5 15"/>
<evidence type="ECO:0000256" key="2">
    <source>
        <dbReference type="ARBA" id="ARBA00004496"/>
    </source>
</evidence>
<dbReference type="GO" id="GO:0052906">
    <property type="term" value="F:tRNA (guanine(37)-N1)-methyltransferase activity"/>
    <property type="evidence" value="ECO:0007669"/>
    <property type="project" value="UniProtKB-UniRule"/>
</dbReference>
<dbReference type="CDD" id="cd18080">
    <property type="entry name" value="TrmD-like"/>
    <property type="match status" value="1"/>
</dbReference>
<evidence type="ECO:0000256" key="13">
    <source>
        <dbReference type="ARBA" id="ARBA00033392"/>
    </source>
</evidence>
<evidence type="ECO:0000313" key="20">
    <source>
        <dbReference type="Proteomes" id="UP000245872"/>
    </source>
</evidence>
<evidence type="ECO:0000256" key="7">
    <source>
        <dbReference type="ARBA" id="ARBA00022490"/>
    </source>
</evidence>
<dbReference type="NCBIfam" id="NF000648">
    <property type="entry name" value="PRK00026.1"/>
    <property type="match status" value="1"/>
</dbReference>
<keyword evidence="20" id="KW-1185">Reference proteome</keyword>
<dbReference type="PANTHER" id="PTHR46417">
    <property type="entry name" value="TRNA (GUANINE-N(1)-)-METHYLTRANSFERASE"/>
    <property type="match status" value="1"/>
</dbReference>
<evidence type="ECO:0000256" key="6">
    <source>
        <dbReference type="ARBA" id="ARBA00014679"/>
    </source>
</evidence>
<keyword evidence="9 15" id="KW-0808">Transferase</keyword>
<proteinExistence type="inferred from homology"/>
<dbReference type="SUPFAM" id="SSF75217">
    <property type="entry name" value="alpha/beta knot"/>
    <property type="match status" value="1"/>
</dbReference>
<evidence type="ECO:0000256" key="5">
    <source>
        <dbReference type="ARBA" id="ARBA00012807"/>
    </source>
</evidence>
<feature type="domain" description="tRNA methyltransferase TRMD/TRM10-type" evidence="18">
    <location>
        <begin position="1"/>
        <end position="223"/>
    </location>
</feature>
<dbReference type="HAMAP" id="MF_00605">
    <property type="entry name" value="TrmD"/>
    <property type="match status" value="1"/>
</dbReference>